<accession>A0A7J7U5L2</accession>
<protein>
    <submittedName>
        <fullName evidence="1">Uncharacterized protein</fullName>
    </submittedName>
</protein>
<gene>
    <name evidence="1" type="ORF">mMyoMyo1_008858</name>
</gene>
<dbReference type="AlphaFoldDB" id="A0A7J7U5L2"/>
<dbReference type="Proteomes" id="UP000527355">
    <property type="component" value="Unassembled WGS sequence"/>
</dbReference>
<comment type="caution">
    <text evidence="1">The sequence shown here is derived from an EMBL/GenBank/DDBJ whole genome shotgun (WGS) entry which is preliminary data.</text>
</comment>
<keyword evidence="2" id="KW-1185">Reference proteome</keyword>
<sequence>MGAPPQSICAASKCVVRSVCLGYLPTWKPLSHTCHPPSTSLTLDSRLCTSFSLEPQLSALQHQRRTLQAALWLGQGFSWLPPVVPRESHGDWSCSLRASQLPFTPLGLCALGSPQPWSHAPVSGQGFGSLSGLAQSSHSLTPLVSGKKMDL</sequence>
<proteinExistence type="predicted"/>
<name>A0A7J7U5L2_MYOMY</name>
<evidence type="ECO:0000313" key="2">
    <source>
        <dbReference type="Proteomes" id="UP000527355"/>
    </source>
</evidence>
<evidence type="ECO:0000313" key="1">
    <source>
        <dbReference type="EMBL" id="KAF6308076.1"/>
    </source>
</evidence>
<organism evidence="1 2">
    <name type="scientific">Myotis myotis</name>
    <name type="common">Greater mouse-eared bat</name>
    <name type="synonym">Vespertilio myotis</name>
    <dbReference type="NCBI Taxonomy" id="51298"/>
    <lineage>
        <taxon>Eukaryota</taxon>
        <taxon>Metazoa</taxon>
        <taxon>Chordata</taxon>
        <taxon>Craniata</taxon>
        <taxon>Vertebrata</taxon>
        <taxon>Euteleostomi</taxon>
        <taxon>Mammalia</taxon>
        <taxon>Eutheria</taxon>
        <taxon>Laurasiatheria</taxon>
        <taxon>Chiroptera</taxon>
        <taxon>Yangochiroptera</taxon>
        <taxon>Vespertilionidae</taxon>
        <taxon>Myotis</taxon>
    </lineage>
</organism>
<reference evidence="1 2" key="1">
    <citation type="journal article" date="2020" name="Nature">
        <title>Six reference-quality genomes reveal evolution of bat adaptations.</title>
        <authorList>
            <person name="Jebb D."/>
            <person name="Huang Z."/>
            <person name="Pippel M."/>
            <person name="Hughes G.M."/>
            <person name="Lavrichenko K."/>
            <person name="Devanna P."/>
            <person name="Winkler S."/>
            <person name="Jermiin L.S."/>
            <person name="Skirmuntt E.C."/>
            <person name="Katzourakis A."/>
            <person name="Burkitt-Gray L."/>
            <person name="Ray D.A."/>
            <person name="Sullivan K.A.M."/>
            <person name="Roscito J.G."/>
            <person name="Kirilenko B.M."/>
            <person name="Davalos L.M."/>
            <person name="Corthals A.P."/>
            <person name="Power M.L."/>
            <person name="Jones G."/>
            <person name="Ransome R.D."/>
            <person name="Dechmann D.K.N."/>
            <person name="Locatelli A.G."/>
            <person name="Puechmaille S.J."/>
            <person name="Fedrigo O."/>
            <person name="Jarvis E.D."/>
            <person name="Hiller M."/>
            <person name="Vernes S.C."/>
            <person name="Myers E.W."/>
            <person name="Teeling E.C."/>
        </authorList>
    </citation>
    <scope>NUCLEOTIDE SEQUENCE [LARGE SCALE GENOMIC DNA]</scope>
    <source>
        <strain evidence="1">MMyoMyo1</strain>
        <tissue evidence="1">Flight muscle</tissue>
    </source>
</reference>
<dbReference type="EMBL" id="JABWUV010000014">
    <property type="protein sequence ID" value="KAF6308076.1"/>
    <property type="molecule type" value="Genomic_DNA"/>
</dbReference>